<accession>A0A8R1E6B1</accession>
<keyword evidence="6" id="KW-1185">Reference proteome</keyword>
<evidence type="ECO:0000256" key="2">
    <source>
        <dbReference type="RuleBase" id="RU102079"/>
    </source>
</evidence>
<feature type="region of interest" description="Disordered" evidence="3">
    <location>
        <begin position="171"/>
        <end position="190"/>
    </location>
</feature>
<dbReference type="SMART" id="SM00276">
    <property type="entry name" value="GLECT"/>
    <property type="match status" value="1"/>
</dbReference>
<protein>
    <recommendedName>
        <fullName evidence="2">Galectin</fullName>
    </recommendedName>
</protein>
<proteinExistence type="predicted"/>
<evidence type="ECO:0000256" key="1">
    <source>
        <dbReference type="ARBA" id="ARBA00022734"/>
    </source>
</evidence>
<name>A0A8R1E6B1_CAEJA</name>
<dbReference type="AlphaFoldDB" id="A0A8R1E6B1"/>
<evidence type="ECO:0000313" key="6">
    <source>
        <dbReference type="Proteomes" id="UP000005237"/>
    </source>
</evidence>
<feature type="compositionally biased region" description="Low complexity" evidence="3">
    <location>
        <begin position="174"/>
        <end position="190"/>
    </location>
</feature>
<evidence type="ECO:0000259" key="4">
    <source>
        <dbReference type="PROSITE" id="PS51304"/>
    </source>
</evidence>
<dbReference type="GO" id="GO:0030246">
    <property type="term" value="F:carbohydrate binding"/>
    <property type="evidence" value="ECO:0007669"/>
    <property type="project" value="UniProtKB-UniRule"/>
</dbReference>
<dbReference type="InterPro" id="IPR001079">
    <property type="entry name" value="Galectin_CRD"/>
</dbReference>
<dbReference type="Pfam" id="PF00337">
    <property type="entry name" value="Gal-bind_lectin"/>
    <property type="match status" value="1"/>
</dbReference>
<evidence type="ECO:0000313" key="5">
    <source>
        <dbReference type="EnsemblMetazoa" id="CJA22575.1"/>
    </source>
</evidence>
<reference evidence="6" key="1">
    <citation type="submission" date="2010-08" db="EMBL/GenBank/DDBJ databases">
        <authorList>
            <consortium name="Caenorhabditis japonica Sequencing Consortium"/>
            <person name="Wilson R.K."/>
        </authorList>
    </citation>
    <scope>NUCLEOTIDE SEQUENCE [LARGE SCALE GENOMIC DNA]</scope>
    <source>
        <strain evidence="6">DF5081</strain>
    </source>
</reference>
<feature type="domain" description="Galectin" evidence="4">
    <location>
        <begin position="3"/>
        <end position="131"/>
    </location>
</feature>
<dbReference type="EnsemblMetazoa" id="CJA22575.1">
    <property type="protein sequence ID" value="CJA22575.1"/>
    <property type="gene ID" value="WBGene00178147"/>
</dbReference>
<dbReference type="PRINTS" id="PR01217">
    <property type="entry name" value="PRICHEXTENSN"/>
</dbReference>
<dbReference type="PROSITE" id="PS51304">
    <property type="entry name" value="GALECTIN"/>
    <property type="match status" value="1"/>
</dbReference>
<dbReference type="Gene3D" id="2.60.120.200">
    <property type="match status" value="1"/>
</dbReference>
<sequence length="428" mass="46540">MPFRRDLDAGCPVGTTIRIVGKPYQDVKNSIEMTLSTNNNDIALRIKLKLGGQSKLKIDCVVSQKTSTAIENPVTASENCQMKLEVKTLQHSFQIVFNDAKVADFVHRVDPTLIKSIYLNGPLITDEVVISAAVAPPLPSYQQATSPPIELLNNMSLGGQEKVPINDLPPPPASVLASAPQLPVSSNPNTSASSSFYYTGNAQGFSAHPYPLTGMIDNSTHVSQPNPANPLPTVLPTVPTAPPVPISQPAAPLPPPASTIPLSRPPTVPYTSPYANTPTATSSVPYTVTFPQSASSTPAIPQPIPQPVPQQFPQQPFPPMQAQNLQNPMYQNQMQRPYQPYPYPAQAGAQMAQQPTVIPGQVLPYQQAPMMTMVAPQAPPTYVYPQTAVQPIIQYPVYQQYPGYGYSEVIYYDGGHHHHHHRHHHHCD</sequence>
<reference evidence="5" key="2">
    <citation type="submission" date="2022-06" db="UniProtKB">
        <authorList>
            <consortium name="EnsemblMetazoa"/>
        </authorList>
    </citation>
    <scope>IDENTIFICATION</scope>
    <source>
        <strain evidence="5">DF5081</strain>
    </source>
</reference>
<dbReference type="InterPro" id="IPR013320">
    <property type="entry name" value="ConA-like_dom_sf"/>
</dbReference>
<dbReference type="SMART" id="SM00908">
    <property type="entry name" value="Gal-bind_lectin"/>
    <property type="match status" value="1"/>
</dbReference>
<organism evidence="5 6">
    <name type="scientific">Caenorhabditis japonica</name>
    <dbReference type="NCBI Taxonomy" id="281687"/>
    <lineage>
        <taxon>Eukaryota</taxon>
        <taxon>Metazoa</taxon>
        <taxon>Ecdysozoa</taxon>
        <taxon>Nematoda</taxon>
        <taxon>Chromadorea</taxon>
        <taxon>Rhabditida</taxon>
        <taxon>Rhabditina</taxon>
        <taxon>Rhabditomorpha</taxon>
        <taxon>Rhabditoidea</taxon>
        <taxon>Rhabditidae</taxon>
        <taxon>Peloderinae</taxon>
        <taxon>Caenorhabditis</taxon>
    </lineage>
</organism>
<dbReference type="SUPFAM" id="SSF49899">
    <property type="entry name" value="Concanavalin A-like lectins/glucanases"/>
    <property type="match status" value="1"/>
</dbReference>
<dbReference type="Proteomes" id="UP000005237">
    <property type="component" value="Unassembled WGS sequence"/>
</dbReference>
<keyword evidence="1 2" id="KW-0430">Lectin</keyword>
<evidence type="ECO:0000256" key="3">
    <source>
        <dbReference type="SAM" id="MobiDB-lite"/>
    </source>
</evidence>